<evidence type="ECO:0000256" key="2">
    <source>
        <dbReference type="SAM" id="SignalP"/>
    </source>
</evidence>
<dbReference type="OrthoDB" id="267661at2"/>
<keyword evidence="1" id="KW-0472">Membrane</keyword>
<reference evidence="3 4" key="1">
    <citation type="submission" date="2019-02" db="EMBL/GenBank/DDBJ databases">
        <title>Deep-cultivation of Planctomycetes and their phenomic and genomic characterization uncovers novel biology.</title>
        <authorList>
            <person name="Wiegand S."/>
            <person name="Jogler M."/>
            <person name="Boedeker C."/>
            <person name="Pinto D."/>
            <person name="Vollmers J."/>
            <person name="Rivas-Marin E."/>
            <person name="Kohn T."/>
            <person name="Peeters S.H."/>
            <person name="Heuer A."/>
            <person name="Rast P."/>
            <person name="Oberbeckmann S."/>
            <person name="Bunk B."/>
            <person name="Jeske O."/>
            <person name="Meyerdierks A."/>
            <person name="Storesund J.E."/>
            <person name="Kallscheuer N."/>
            <person name="Luecker S."/>
            <person name="Lage O.M."/>
            <person name="Pohl T."/>
            <person name="Merkel B.J."/>
            <person name="Hornburger P."/>
            <person name="Mueller R.-W."/>
            <person name="Bruemmer F."/>
            <person name="Labrenz M."/>
            <person name="Spormann A.M."/>
            <person name="Op den Camp H."/>
            <person name="Overmann J."/>
            <person name="Amann R."/>
            <person name="Jetten M.S.M."/>
            <person name="Mascher T."/>
            <person name="Medema M.H."/>
            <person name="Devos D.P."/>
            <person name="Kaster A.-K."/>
            <person name="Ovreas L."/>
            <person name="Rohde M."/>
            <person name="Galperin M.Y."/>
            <person name="Jogler C."/>
        </authorList>
    </citation>
    <scope>NUCLEOTIDE SEQUENCE [LARGE SCALE GENOMIC DNA]</scope>
    <source>
        <strain evidence="3 4">Pan44</strain>
    </source>
</reference>
<organism evidence="3 4">
    <name type="scientific">Caulifigura coniformis</name>
    <dbReference type="NCBI Taxonomy" id="2527983"/>
    <lineage>
        <taxon>Bacteria</taxon>
        <taxon>Pseudomonadati</taxon>
        <taxon>Planctomycetota</taxon>
        <taxon>Planctomycetia</taxon>
        <taxon>Planctomycetales</taxon>
        <taxon>Planctomycetaceae</taxon>
        <taxon>Caulifigura</taxon>
    </lineage>
</organism>
<name>A0A517SFM1_9PLAN</name>
<keyword evidence="1" id="KW-1133">Transmembrane helix</keyword>
<keyword evidence="1" id="KW-0812">Transmembrane</keyword>
<proteinExistence type="predicted"/>
<evidence type="ECO:0000313" key="3">
    <source>
        <dbReference type="EMBL" id="QDT54890.1"/>
    </source>
</evidence>
<sequence length="735" mass="79025" precursor="true">MSKSRSQWLFRLRTLAAVASLLAVAAPVLSQAAEVPPASTIKLGINGKLKVGSWTPIQVELPAPAEEGAQVVAVTTDFENNLLETPLVAASPTHWSGLVQVGRLEGPVRVILRNKGSESAVGEVQVTPEGEASPASFRQDTEFWGVLGSTARFADAANEWTASLRANRGRTVPSAAVAMTLTWDDLPEQIEAWDALDVLVVSGDAFAAPASKSETLRRWVERGGRALFLLGSSTDRYTQSAMGSWSPIVAAATVNVVSLDMIKARVRRSAPLLLGLRRSVPAAHLPGTPEGTLPGPAVLSKPYGFGLVTAFAFDFEQPPLSTWESQTSLLQQLTLSSMAGSGRGARDSELASTGVTDLASQMASGLDHFDDVRRASFRGVMAWTALWVLILFPLDYLVVHKVLKRPHLTWLTLPLLIAAATLIAARSARAANTAPLTLNQIDLIDFTPARSTARVRSWMTFYSGETTRYDVAATSPVAGPAGLAWSAKPEEGLRGLYRQGGINFGAPSFETTADHTRLEELPVRLWSSYSVAAEANRDLGGQPPMFESVLSESEAGRLRGEIRHHLSGPLNDWIVLYKNFLYHPVPARGELAVGEWASGGSWRPDFDGQSTLVKGYLQGARQFLAPGKGKDLKMKEVQLEVATYDASEFDPNRLIRFLSFHQAAGGSAYTGLANAPLAKLDLSRMLDIGPDKGIDCAVVIGRLETPAMNYEINGAAVKPAGSWTFVRGILPVQTK</sequence>
<feature type="transmembrane region" description="Helical" evidence="1">
    <location>
        <begin position="380"/>
        <end position="398"/>
    </location>
</feature>
<evidence type="ECO:0000313" key="4">
    <source>
        <dbReference type="Proteomes" id="UP000315700"/>
    </source>
</evidence>
<dbReference type="KEGG" id="ccos:Pan44_29290"/>
<accession>A0A517SFM1</accession>
<dbReference type="AlphaFoldDB" id="A0A517SFM1"/>
<dbReference type="EMBL" id="CP036271">
    <property type="protein sequence ID" value="QDT54890.1"/>
    <property type="molecule type" value="Genomic_DNA"/>
</dbReference>
<dbReference type="RefSeq" id="WP_145030709.1">
    <property type="nucleotide sequence ID" value="NZ_CP036271.1"/>
</dbReference>
<feature type="signal peptide" evidence="2">
    <location>
        <begin position="1"/>
        <end position="32"/>
    </location>
</feature>
<keyword evidence="4" id="KW-1185">Reference proteome</keyword>
<evidence type="ECO:0000256" key="1">
    <source>
        <dbReference type="SAM" id="Phobius"/>
    </source>
</evidence>
<keyword evidence="2" id="KW-0732">Signal</keyword>
<protein>
    <recommendedName>
        <fullName evidence="5">Glutamine amidotransferase domain-containing protein</fullName>
    </recommendedName>
</protein>
<dbReference type="InParanoid" id="A0A517SFM1"/>
<feature type="transmembrane region" description="Helical" evidence="1">
    <location>
        <begin position="410"/>
        <end position="428"/>
    </location>
</feature>
<gene>
    <name evidence="3" type="ORF">Pan44_29290</name>
</gene>
<dbReference type="Proteomes" id="UP000315700">
    <property type="component" value="Chromosome"/>
</dbReference>
<feature type="chain" id="PRO_5021977436" description="Glutamine amidotransferase domain-containing protein" evidence="2">
    <location>
        <begin position="33"/>
        <end position="735"/>
    </location>
</feature>
<evidence type="ECO:0008006" key="5">
    <source>
        <dbReference type="Google" id="ProtNLM"/>
    </source>
</evidence>